<dbReference type="AlphaFoldDB" id="A0A0P0XB05"/>
<evidence type="ECO:0000256" key="1">
    <source>
        <dbReference type="SAM" id="MobiDB-lite"/>
    </source>
</evidence>
<dbReference type="InParanoid" id="A0A0P0XB05"/>
<evidence type="ECO:0000313" key="2">
    <source>
        <dbReference type="EMBL" id="BAT03588.1"/>
    </source>
</evidence>
<dbReference type="Proteomes" id="UP000059680">
    <property type="component" value="Chromosome 8"/>
</dbReference>
<protein>
    <submittedName>
        <fullName evidence="2">Os08g0120101 protein</fullName>
    </submittedName>
</protein>
<reference evidence="2 3" key="2">
    <citation type="journal article" date="2013" name="Plant Cell Physiol.">
        <title>Rice Annotation Project Database (RAP-DB): an integrative and interactive database for rice genomics.</title>
        <authorList>
            <person name="Sakai H."/>
            <person name="Lee S.S."/>
            <person name="Tanaka T."/>
            <person name="Numa H."/>
            <person name="Kim J."/>
            <person name="Kawahara Y."/>
            <person name="Wakimoto H."/>
            <person name="Yang C.C."/>
            <person name="Iwamoto M."/>
            <person name="Abe T."/>
            <person name="Yamada Y."/>
            <person name="Muto A."/>
            <person name="Inokuchi H."/>
            <person name="Ikemura T."/>
            <person name="Matsumoto T."/>
            <person name="Sasaki T."/>
            <person name="Itoh T."/>
        </authorList>
    </citation>
    <scope>NUCLEOTIDE SEQUENCE [LARGE SCALE GENOMIC DNA]</scope>
    <source>
        <strain evidence="3">cv. Nipponbare</strain>
    </source>
</reference>
<dbReference type="EMBL" id="AP014964">
    <property type="protein sequence ID" value="BAT03588.1"/>
    <property type="molecule type" value="Genomic_DNA"/>
</dbReference>
<proteinExistence type="predicted"/>
<name>A0A0P0XB05_ORYSJ</name>
<reference evidence="3" key="1">
    <citation type="journal article" date="2005" name="Nature">
        <title>The map-based sequence of the rice genome.</title>
        <authorList>
            <consortium name="International rice genome sequencing project (IRGSP)"/>
            <person name="Matsumoto T."/>
            <person name="Wu J."/>
            <person name="Kanamori H."/>
            <person name="Katayose Y."/>
            <person name="Fujisawa M."/>
            <person name="Namiki N."/>
            <person name="Mizuno H."/>
            <person name="Yamamoto K."/>
            <person name="Antonio B.A."/>
            <person name="Baba T."/>
            <person name="Sakata K."/>
            <person name="Nagamura Y."/>
            <person name="Aoki H."/>
            <person name="Arikawa K."/>
            <person name="Arita K."/>
            <person name="Bito T."/>
            <person name="Chiden Y."/>
            <person name="Fujitsuka N."/>
            <person name="Fukunaka R."/>
            <person name="Hamada M."/>
            <person name="Harada C."/>
            <person name="Hayashi A."/>
            <person name="Hijishita S."/>
            <person name="Honda M."/>
            <person name="Hosokawa S."/>
            <person name="Ichikawa Y."/>
            <person name="Idonuma A."/>
            <person name="Iijima M."/>
            <person name="Ikeda M."/>
            <person name="Ikeno M."/>
            <person name="Ito K."/>
            <person name="Ito S."/>
            <person name="Ito T."/>
            <person name="Ito Y."/>
            <person name="Ito Y."/>
            <person name="Iwabuchi A."/>
            <person name="Kamiya K."/>
            <person name="Karasawa W."/>
            <person name="Kurita K."/>
            <person name="Katagiri S."/>
            <person name="Kikuta A."/>
            <person name="Kobayashi H."/>
            <person name="Kobayashi N."/>
            <person name="Machita K."/>
            <person name="Maehara T."/>
            <person name="Masukawa M."/>
            <person name="Mizubayashi T."/>
            <person name="Mukai Y."/>
            <person name="Nagasaki H."/>
            <person name="Nagata Y."/>
            <person name="Naito S."/>
            <person name="Nakashima M."/>
            <person name="Nakama Y."/>
            <person name="Nakamichi Y."/>
            <person name="Nakamura M."/>
            <person name="Meguro A."/>
            <person name="Negishi M."/>
            <person name="Ohta I."/>
            <person name="Ohta T."/>
            <person name="Okamoto M."/>
            <person name="Ono N."/>
            <person name="Saji S."/>
            <person name="Sakaguchi M."/>
            <person name="Sakai K."/>
            <person name="Shibata M."/>
            <person name="Shimokawa T."/>
            <person name="Song J."/>
            <person name="Takazaki Y."/>
            <person name="Terasawa K."/>
            <person name="Tsugane M."/>
            <person name="Tsuji K."/>
            <person name="Ueda S."/>
            <person name="Waki K."/>
            <person name="Yamagata H."/>
            <person name="Yamamoto M."/>
            <person name="Yamamoto S."/>
            <person name="Yamane H."/>
            <person name="Yoshiki S."/>
            <person name="Yoshihara R."/>
            <person name="Yukawa K."/>
            <person name="Zhong H."/>
            <person name="Yano M."/>
            <person name="Yuan Q."/>
            <person name="Ouyang S."/>
            <person name="Liu J."/>
            <person name="Jones K.M."/>
            <person name="Gansberger K."/>
            <person name="Moffat K."/>
            <person name="Hill J."/>
            <person name="Bera J."/>
            <person name="Fadrosh D."/>
            <person name="Jin S."/>
            <person name="Johri S."/>
            <person name="Kim M."/>
            <person name="Overton L."/>
            <person name="Reardon M."/>
            <person name="Tsitrin T."/>
            <person name="Vuong H."/>
            <person name="Weaver B."/>
            <person name="Ciecko A."/>
            <person name="Tallon L."/>
            <person name="Jackson J."/>
            <person name="Pai G."/>
            <person name="Aken S.V."/>
            <person name="Utterback T."/>
            <person name="Reidmuller S."/>
            <person name="Feldblyum T."/>
            <person name="Hsiao J."/>
            <person name="Zismann V."/>
            <person name="Iobst S."/>
            <person name="de Vazeille A.R."/>
            <person name="Buell C.R."/>
            <person name="Ying K."/>
            <person name="Li Y."/>
            <person name="Lu T."/>
            <person name="Huang Y."/>
            <person name="Zhao Q."/>
            <person name="Feng Q."/>
            <person name="Zhang L."/>
            <person name="Zhu J."/>
            <person name="Weng Q."/>
            <person name="Mu J."/>
            <person name="Lu Y."/>
            <person name="Fan D."/>
            <person name="Liu Y."/>
            <person name="Guan J."/>
            <person name="Zhang Y."/>
            <person name="Yu S."/>
            <person name="Liu X."/>
            <person name="Zhang Y."/>
            <person name="Hong G."/>
            <person name="Han B."/>
            <person name="Choisne N."/>
            <person name="Demange N."/>
            <person name="Orjeda G."/>
            <person name="Samain S."/>
            <person name="Cattolico L."/>
            <person name="Pelletier E."/>
            <person name="Couloux A."/>
            <person name="Segurens B."/>
            <person name="Wincker P."/>
            <person name="D'Hont A."/>
            <person name="Scarpelli C."/>
            <person name="Weissenbach J."/>
            <person name="Salanoubat M."/>
            <person name="Quetier F."/>
            <person name="Yu Y."/>
            <person name="Kim H.R."/>
            <person name="Rambo T."/>
            <person name="Currie J."/>
            <person name="Collura K."/>
            <person name="Luo M."/>
            <person name="Yang T."/>
            <person name="Ammiraju J.S.S."/>
            <person name="Engler F."/>
            <person name="Soderlund C."/>
            <person name="Wing R.A."/>
            <person name="Palmer L.E."/>
            <person name="de la Bastide M."/>
            <person name="Spiegel L."/>
            <person name="Nascimento L."/>
            <person name="Zutavern T."/>
            <person name="O'Shaughnessy A."/>
            <person name="Dike S."/>
            <person name="Dedhia N."/>
            <person name="Preston R."/>
            <person name="Balija V."/>
            <person name="McCombie W.R."/>
            <person name="Chow T."/>
            <person name="Chen H."/>
            <person name="Chung M."/>
            <person name="Chen C."/>
            <person name="Shaw J."/>
            <person name="Wu H."/>
            <person name="Hsiao K."/>
            <person name="Chao Y."/>
            <person name="Chu M."/>
            <person name="Cheng C."/>
            <person name="Hour A."/>
            <person name="Lee P."/>
            <person name="Lin S."/>
            <person name="Lin Y."/>
            <person name="Liou J."/>
            <person name="Liu S."/>
            <person name="Hsing Y."/>
            <person name="Raghuvanshi S."/>
            <person name="Mohanty A."/>
            <person name="Bharti A.K."/>
            <person name="Gaur A."/>
            <person name="Gupta V."/>
            <person name="Kumar D."/>
            <person name="Ravi V."/>
            <person name="Vij S."/>
            <person name="Kapur A."/>
            <person name="Khurana P."/>
            <person name="Khurana P."/>
            <person name="Khurana J.P."/>
            <person name="Tyagi A.K."/>
            <person name="Gaikwad K."/>
            <person name="Singh A."/>
            <person name="Dalal V."/>
            <person name="Srivastava S."/>
            <person name="Dixit A."/>
            <person name="Pal A.K."/>
            <person name="Ghazi I.A."/>
            <person name="Yadav M."/>
            <person name="Pandit A."/>
            <person name="Bhargava A."/>
            <person name="Sureshbabu K."/>
            <person name="Batra K."/>
            <person name="Sharma T.R."/>
            <person name="Mohapatra T."/>
            <person name="Singh N.K."/>
            <person name="Messing J."/>
            <person name="Nelson A.B."/>
            <person name="Fuks G."/>
            <person name="Kavchok S."/>
            <person name="Keizer G."/>
            <person name="Linton E."/>
            <person name="Llaca V."/>
            <person name="Song R."/>
            <person name="Tanyolac B."/>
            <person name="Young S."/>
            <person name="Ho-Il K."/>
            <person name="Hahn J.H."/>
            <person name="Sangsakoo G."/>
            <person name="Vanavichit A."/>
            <person name="de Mattos Luiz.A.T."/>
            <person name="Zimmer P.D."/>
            <person name="Malone G."/>
            <person name="Dellagostin O."/>
            <person name="de Oliveira A.C."/>
            <person name="Bevan M."/>
            <person name="Bancroft I."/>
            <person name="Minx P."/>
            <person name="Cordum H."/>
            <person name="Wilson R."/>
            <person name="Cheng Z."/>
            <person name="Jin W."/>
            <person name="Jiang J."/>
            <person name="Leong S.A."/>
            <person name="Iwama H."/>
            <person name="Gojobori T."/>
            <person name="Itoh T."/>
            <person name="Niimura Y."/>
            <person name="Fujii Y."/>
            <person name="Habara T."/>
            <person name="Sakai H."/>
            <person name="Sato Y."/>
            <person name="Wilson G."/>
            <person name="Kumar K."/>
            <person name="McCouch S."/>
            <person name="Juretic N."/>
            <person name="Hoen D."/>
            <person name="Wright S."/>
            <person name="Bruskiewich R."/>
            <person name="Bureau T."/>
            <person name="Miyao A."/>
            <person name="Hirochika H."/>
            <person name="Nishikawa T."/>
            <person name="Kadowaki K."/>
            <person name="Sugiura M."/>
            <person name="Burr B."/>
            <person name="Sasaki T."/>
        </authorList>
    </citation>
    <scope>NUCLEOTIDE SEQUENCE [LARGE SCALE GENOMIC DNA]</scope>
    <source>
        <strain evidence="3">cv. Nipponbare</strain>
    </source>
</reference>
<organism evidence="2 3">
    <name type="scientific">Oryza sativa subsp. japonica</name>
    <name type="common">Rice</name>
    <dbReference type="NCBI Taxonomy" id="39947"/>
    <lineage>
        <taxon>Eukaryota</taxon>
        <taxon>Viridiplantae</taxon>
        <taxon>Streptophyta</taxon>
        <taxon>Embryophyta</taxon>
        <taxon>Tracheophyta</taxon>
        <taxon>Spermatophyta</taxon>
        <taxon>Magnoliopsida</taxon>
        <taxon>Liliopsida</taxon>
        <taxon>Poales</taxon>
        <taxon>Poaceae</taxon>
        <taxon>BOP clade</taxon>
        <taxon>Oryzoideae</taxon>
        <taxon>Oryzeae</taxon>
        <taxon>Oryzinae</taxon>
        <taxon>Oryza</taxon>
        <taxon>Oryza sativa</taxon>
    </lineage>
</organism>
<reference evidence="2 3" key="3">
    <citation type="journal article" date="2013" name="Rice">
        <title>Improvement of the Oryza sativa Nipponbare reference genome using next generation sequence and optical map data.</title>
        <authorList>
            <person name="Kawahara Y."/>
            <person name="de la Bastide M."/>
            <person name="Hamilton J.P."/>
            <person name="Kanamori H."/>
            <person name="McCombie W.R."/>
            <person name="Ouyang S."/>
            <person name="Schwartz D.C."/>
            <person name="Tanaka T."/>
            <person name="Wu J."/>
            <person name="Zhou S."/>
            <person name="Childs K.L."/>
            <person name="Davidson R.M."/>
            <person name="Lin H."/>
            <person name="Quesada-Ocampo L."/>
            <person name="Vaillancourt B."/>
            <person name="Sakai H."/>
            <person name="Lee S.S."/>
            <person name="Kim J."/>
            <person name="Numa H."/>
            <person name="Itoh T."/>
            <person name="Buell C.R."/>
            <person name="Matsumoto T."/>
        </authorList>
    </citation>
    <scope>NUCLEOTIDE SEQUENCE [LARGE SCALE GENOMIC DNA]</scope>
    <source>
        <strain evidence="3">cv. Nipponbare</strain>
    </source>
</reference>
<sequence>MAVLGASDNLTVRAMRRRGCAVISNPLNEVQVQPGKRGDKPPPFTMVVMVGIHHPQRVHNKVRRRTGDNNVSDPMPGKGECTQPL</sequence>
<feature type="region of interest" description="Disordered" evidence="1">
    <location>
        <begin position="60"/>
        <end position="85"/>
    </location>
</feature>
<evidence type="ECO:0000313" key="3">
    <source>
        <dbReference type="Proteomes" id="UP000059680"/>
    </source>
</evidence>
<dbReference type="PaxDb" id="39947-A0A0P0XB05"/>
<accession>A0A0P0XB05</accession>
<keyword evidence="3" id="KW-1185">Reference proteome</keyword>
<gene>
    <name evidence="2" type="ordered locus">Os08g0120101</name>
    <name evidence="2" type="ORF">OSNPB_080120101</name>
</gene>